<feature type="chain" id="PRO_5044801201" description="von Willebrand factor D and EGF domain-containing protein-like" evidence="4">
    <location>
        <begin position="24"/>
        <end position="695"/>
    </location>
</feature>
<keyword evidence="3" id="KW-1133">Transmembrane helix</keyword>
<dbReference type="Proteomes" id="UP001519460">
    <property type="component" value="Unassembled WGS sequence"/>
</dbReference>
<evidence type="ECO:0000259" key="8">
    <source>
        <dbReference type="PROSITE" id="PS51390"/>
    </source>
</evidence>
<dbReference type="SMART" id="SM00217">
    <property type="entry name" value="WAP"/>
    <property type="match status" value="1"/>
</dbReference>
<dbReference type="Gene3D" id="4.10.75.10">
    <property type="entry name" value="Elafin-like"/>
    <property type="match status" value="1"/>
</dbReference>
<keyword evidence="2" id="KW-0245">EGF-like domain</keyword>
<sequence>MGCPALLTVGTVLVMGLCHPSLAIPRWYYKTTTSRPPTTTAPAMPGHCTVVRYGTLCNFCQTTMYMCPVEVNTPCSTPSPTRYRWGTTPYYRGTTKRWWEMHDRRKRWVTKQWYETTTSYNRWSPGSWTTYPRPTDYWWPDQDGGTLCKSQVHRPINDVKCNIQCCNGEDLDPVTGACHKGECSIECQNGGVCKTNGTGILSDTTRNDDYCLCPADTTGKFCETNDCSHCKNNGTCTGSGYGWSWCTCMSGFSGKFCEIVNKNGTCPSIVSIGTCAVGRVSSCRHDDECPGNQKCCEGCGWRDRCMDPVFDQKTCRYNNQTYQIGSVFRPDPCRVCTCNSSHGSMPHGVVECTKIVCPRVIPNCRNVLHPQDKCCPVCGDEPDSRFCGDTYTPPKFLNCPQELVVLDVDEASDSAKVDLHLRAVDCNGKDLQVDYSDRSVRAGKGENNFMLLSATTEADANGNFSECLFHVRVRDIHPPKFVTCPVDFVQPAPGAVTWQVPIATDNVGLAVEPTSRINPGETMTPGSHVVLYWAEDYQGNIARCTFVVTVGNTGTGAYMGGGGDGQGHSHEPGGYRRGGHAMGIAFGVIGGLLLLLVPAVVYLLCRRKRNSARLSINRDTPTMAMATAGTGNGVAYAVSNNQNGVILPRYTLTASPDDVMIAPPTYTARSVDDVTGMACGGQEAGALPQKNPLPQ</sequence>
<feature type="domain" description="WAP" evidence="8">
    <location>
        <begin position="259"/>
        <end position="309"/>
    </location>
</feature>
<dbReference type="SUPFAM" id="SSF57603">
    <property type="entry name" value="FnI-like domain"/>
    <property type="match status" value="1"/>
</dbReference>
<evidence type="ECO:0000259" key="5">
    <source>
        <dbReference type="PROSITE" id="PS50026"/>
    </source>
</evidence>
<proteinExistence type="predicted"/>
<dbReference type="PROSITE" id="PS00022">
    <property type="entry name" value="EGF_1"/>
    <property type="match status" value="1"/>
</dbReference>
<keyword evidence="4" id="KW-0732">Signal</keyword>
<evidence type="ECO:0000313" key="9">
    <source>
        <dbReference type="EMBL" id="KAK7497363.1"/>
    </source>
</evidence>
<dbReference type="Pfam" id="PF02494">
    <property type="entry name" value="HYR"/>
    <property type="match status" value="1"/>
</dbReference>
<dbReference type="InterPro" id="IPR008197">
    <property type="entry name" value="WAP_dom"/>
</dbReference>
<evidence type="ECO:0000256" key="2">
    <source>
        <dbReference type="PROSITE-ProRule" id="PRU00076"/>
    </source>
</evidence>
<dbReference type="Pfam" id="PF23334">
    <property type="entry name" value="VWC2L_2nd"/>
    <property type="match status" value="1"/>
</dbReference>
<dbReference type="SUPFAM" id="SSF57256">
    <property type="entry name" value="Elafin-like"/>
    <property type="match status" value="1"/>
</dbReference>
<organism evidence="9 10">
    <name type="scientific">Batillaria attramentaria</name>
    <dbReference type="NCBI Taxonomy" id="370345"/>
    <lineage>
        <taxon>Eukaryota</taxon>
        <taxon>Metazoa</taxon>
        <taxon>Spiralia</taxon>
        <taxon>Lophotrochozoa</taxon>
        <taxon>Mollusca</taxon>
        <taxon>Gastropoda</taxon>
        <taxon>Caenogastropoda</taxon>
        <taxon>Sorbeoconcha</taxon>
        <taxon>Cerithioidea</taxon>
        <taxon>Batillariidae</taxon>
        <taxon>Batillaria</taxon>
    </lineage>
</organism>
<evidence type="ECO:0000256" key="3">
    <source>
        <dbReference type="SAM" id="Phobius"/>
    </source>
</evidence>
<dbReference type="PROSITE" id="PS50184">
    <property type="entry name" value="VWFC_2"/>
    <property type="match status" value="1"/>
</dbReference>
<feature type="signal peptide" evidence="4">
    <location>
        <begin position="1"/>
        <end position="23"/>
    </location>
</feature>
<comment type="caution">
    <text evidence="2">Lacks conserved residue(s) required for the propagation of feature annotation.</text>
</comment>
<dbReference type="PROSITE" id="PS50026">
    <property type="entry name" value="EGF_3"/>
    <property type="match status" value="1"/>
</dbReference>
<feature type="domain" description="EGF-like" evidence="5">
    <location>
        <begin position="223"/>
        <end position="258"/>
    </location>
</feature>
<dbReference type="Gene3D" id="6.20.200.20">
    <property type="match status" value="1"/>
</dbReference>
<keyword evidence="3" id="KW-0812">Transmembrane</keyword>
<accession>A0ABD0LD80</accession>
<evidence type="ECO:0000313" key="10">
    <source>
        <dbReference type="Proteomes" id="UP001519460"/>
    </source>
</evidence>
<reference evidence="9 10" key="1">
    <citation type="journal article" date="2023" name="Sci. Data">
        <title>Genome assembly of the Korean intertidal mud-creeper Batillaria attramentaria.</title>
        <authorList>
            <person name="Patra A.K."/>
            <person name="Ho P.T."/>
            <person name="Jun S."/>
            <person name="Lee S.J."/>
            <person name="Kim Y."/>
            <person name="Won Y.J."/>
        </authorList>
    </citation>
    <scope>NUCLEOTIDE SEQUENCE [LARGE SCALE GENOMIC DNA]</scope>
    <source>
        <strain evidence="9">Wonlab-2016</strain>
    </source>
</reference>
<feature type="domain" description="VWFC" evidence="6">
    <location>
        <begin position="313"/>
        <end position="379"/>
    </location>
</feature>
<keyword evidence="3" id="KW-0472">Membrane</keyword>
<gene>
    <name evidence="9" type="ORF">BaRGS_00011407</name>
</gene>
<feature type="disulfide bond" evidence="2">
    <location>
        <begin position="248"/>
        <end position="257"/>
    </location>
</feature>
<evidence type="ECO:0000256" key="1">
    <source>
        <dbReference type="ARBA" id="ARBA00022737"/>
    </source>
</evidence>
<evidence type="ECO:0008006" key="11">
    <source>
        <dbReference type="Google" id="ProtNLM"/>
    </source>
</evidence>
<keyword evidence="1" id="KW-0677">Repeat</keyword>
<dbReference type="InterPro" id="IPR003410">
    <property type="entry name" value="HYR_dom"/>
</dbReference>
<dbReference type="InterPro" id="IPR001007">
    <property type="entry name" value="VWF_dom"/>
</dbReference>
<dbReference type="PROSITE" id="PS51390">
    <property type="entry name" value="WAP"/>
    <property type="match status" value="1"/>
</dbReference>
<dbReference type="InterPro" id="IPR000742">
    <property type="entry name" value="EGF"/>
</dbReference>
<protein>
    <recommendedName>
        <fullName evidence="11">von Willebrand factor D and EGF domain-containing protein-like</fullName>
    </recommendedName>
</protein>
<name>A0ABD0LD80_9CAEN</name>
<evidence type="ECO:0000259" key="6">
    <source>
        <dbReference type="PROSITE" id="PS50184"/>
    </source>
</evidence>
<dbReference type="Gene3D" id="2.10.25.10">
    <property type="entry name" value="Laminin"/>
    <property type="match status" value="2"/>
</dbReference>
<dbReference type="SMART" id="SM00214">
    <property type="entry name" value="VWC"/>
    <property type="match status" value="1"/>
</dbReference>
<dbReference type="PANTHER" id="PTHR24273">
    <property type="entry name" value="FI04643P-RELATED"/>
    <property type="match status" value="1"/>
</dbReference>
<comment type="caution">
    <text evidence="9">The sequence shown here is derived from an EMBL/GenBank/DDBJ whole genome shotgun (WGS) entry which is preliminary data.</text>
</comment>
<dbReference type="Pfam" id="PF00095">
    <property type="entry name" value="WAP"/>
    <property type="match status" value="1"/>
</dbReference>
<keyword evidence="2" id="KW-1015">Disulfide bond</keyword>
<feature type="domain" description="HYR" evidence="7">
    <location>
        <begin position="474"/>
        <end position="552"/>
    </location>
</feature>
<dbReference type="PROSITE" id="PS01208">
    <property type="entry name" value="VWFC_1"/>
    <property type="match status" value="1"/>
</dbReference>
<dbReference type="InterPro" id="IPR036645">
    <property type="entry name" value="Elafin-like_sf"/>
</dbReference>
<dbReference type="PROSITE" id="PS50825">
    <property type="entry name" value="HYR"/>
    <property type="match status" value="1"/>
</dbReference>
<dbReference type="PANTHER" id="PTHR24273:SF32">
    <property type="entry name" value="HYALIN"/>
    <property type="match status" value="1"/>
</dbReference>
<dbReference type="SMART" id="SM00181">
    <property type="entry name" value="EGF"/>
    <property type="match status" value="2"/>
</dbReference>
<dbReference type="EMBL" id="JACVVK020000059">
    <property type="protein sequence ID" value="KAK7497363.1"/>
    <property type="molecule type" value="Genomic_DNA"/>
</dbReference>
<dbReference type="PROSITE" id="PS01186">
    <property type="entry name" value="EGF_2"/>
    <property type="match status" value="1"/>
</dbReference>
<dbReference type="AlphaFoldDB" id="A0ABD0LD80"/>
<evidence type="ECO:0000256" key="4">
    <source>
        <dbReference type="SAM" id="SignalP"/>
    </source>
</evidence>
<evidence type="ECO:0000259" key="7">
    <source>
        <dbReference type="PROSITE" id="PS50825"/>
    </source>
</evidence>
<feature type="transmembrane region" description="Helical" evidence="3">
    <location>
        <begin position="581"/>
        <end position="605"/>
    </location>
</feature>
<keyword evidence="10" id="KW-1185">Reference proteome</keyword>